<organism evidence="14 15">
    <name type="scientific">Orenia marismortui</name>
    <dbReference type="NCBI Taxonomy" id="46469"/>
    <lineage>
        <taxon>Bacteria</taxon>
        <taxon>Bacillati</taxon>
        <taxon>Bacillota</taxon>
        <taxon>Clostridia</taxon>
        <taxon>Halanaerobiales</taxon>
        <taxon>Halobacteroidaceae</taxon>
        <taxon>Orenia</taxon>
    </lineage>
</organism>
<evidence type="ECO:0000256" key="3">
    <source>
        <dbReference type="ARBA" id="ARBA00005842"/>
    </source>
</evidence>
<evidence type="ECO:0000256" key="10">
    <source>
        <dbReference type="HAMAP-Rule" id="MF_00185"/>
    </source>
</evidence>
<dbReference type="InterPro" id="IPR027417">
    <property type="entry name" value="P-loop_NTPase"/>
</dbReference>
<comment type="cofactor">
    <cofactor evidence="1 10">
        <name>Mg(2+)</name>
        <dbReference type="ChEBI" id="CHEBI:18420"/>
    </cofactor>
</comment>
<feature type="site" description="Interaction with substrate tRNA" evidence="10">
    <location>
        <position position="101"/>
    </location>
</feature>
<comment type="similarity">
    <text evidence="3 10 13">Belongs to the IPP transferase family.</text>
</comment>
<evidence type="ECO:0000256" key="8">
    <source>
        <dbReference type="ARBA" id="ARBA00022842"/>
    </source>
</evidence>
<gene>
    <name evidence="10" type="primary">miaA</name>
    <name evidence="14" type="ORF">C7959_103145</name>
</gene>
<dbReference type="InterPro" id="IPR018022">
    <property type="entry name" value="IPT"/>
</dbReference>
<evidence type="ECO:0000256" key="5">
    <source>
        <dbReference type="ARBA" id="ARBA00022694"/>
    </source>
</evidence>
<protein>
    <recommendedName>
        <fullName evidence="10">tRNA dimethylallyltransferase</fullName>
        <ecNumber evidence="10">2.5.1.75</ecNumber>
    </recommendedName>
    <alternativeName>
        <fullName evidence="10">Dimethylallyl diphosphate:tRNA dimethylallyltransferase</fullName>
        <shortName evidence="10">DMAPP:tRNA dimethylallyltransferase</shortName>
        <shortName evidence="10">DMATase</shortName>
    </alternativeName>
    <alternativeName>
        <fullName evidence="10">Isopentenyl-diphosphate:tRNA isopentenyltransferase</fullName>
        <shortName evidence="10">IPP transferase</shortName>
        <shortName evidence="10">IPPT</shortName>
        <shortName evidence="10">IPTase</shortName>
    </alternativeName>
</protein>
<comment type="catalytic activity">
    <reaction evidence="9 10 11">
        <text>adenosine(37) in tRNA + dimethylallyl diphosphate = N(6)-dimethylallyladenosine(37) in tRNA + diphosphate</text>
        <dbReference type="Rhea" id="RHEA:26482"/>
        <dbReference type="Rhea" id="RHEA-COMP:10162"/>
        <dbReference type="Rhea" id="RHEA-COMP:10375"/>
        <dbReference type="ChEBI" id="CHEBI:33019"/>
        <dbReference type="ChEBI" id="CHEBI:57623"/>
        <dbReference type="ChEBI" id="CHEBI:74411"/>
        <dbReference type="ChEBI" id="CHEBI:74415"/>
        <dbReference type="EC" id="2.5.1.75"/>
    </reaction>
</comment>
<feature type="binding site" evidence="10">
    <location>
        <begin position="12"/>
        <end position="17"/>
    </location>
    <ligand>
        <name>substrate</name>
    </ligand>
</feature>
<dbReference type="Gene3D" id="1.10.20.140">
    <property type="match status" value="1"/>
</dbReference>
<evidence type="ECO:0000256" key="4">
    <source>
        <dbReference type="ARBA" id="ARBA00022679"/>
    </source>
</evidence>
<keyword evidence="4 10" id="KW-0808">Transferase</keyword>
<dbReference type="Pfam" id="PF01715">
    <property type="entry name" value="IPPT"/>
    <property type="match status" value="1"/>
</dbReference>
<reference evidence="14 15" key="1">
    <citation type="submission" date="2019-03" db="EMBL/GenBank/DDBJ databases">
        <title>Subsurface microbial communities from deep shales in Ohio and West Virginia, USA.</title>
        <authorList>
            <person name="Wrighton K."/>
        </authorList>
    </citation>
    <scope>NUCLEOTIDE SEQUENCE [LARGE SCALE GENOMIC DNA]</scope>
    <source>
        <strain evidence="14 15">MSL 6dP</strain>
    </source>
</reference>
<keyword evidence="15" id="KW-1185">Reference proteome</keyword>
<dbReference type="AlphaFoldDB" id="A0A4R8H153"/>
<dbReference type="GO" id="GO:0006400">
    <property type="term" value="P:tRNA modification"/>
    <property type="evidence" value="ECO:0007669"/>
    <property type="project" value="TreeGrafter"/>
</dbReference>
<dbReference type="Proteomes" id="UP000295832">
    <property type="component" value="Unassembled WGS sequence"/>
</dbReference>
<sequence length="311" mass="36214">MQEPLVAIVGPTAVGKTRLSLALAQDLDGEIISADSMQIYKKMDIGTAKASQEEQKLVPHYMIDIIEPDQEFSVADFQTRVDELIPKISQKGKLPLLVGGTGLYVKSVIDGFIFPDMEVDWELRKRLEEEAEEYGTQHVHDKLREIDSKLADKLHPNDLRRVIRGIEVYQQTGKTTTYFKEKAKNTPPRYQAVKIGLRRSRENLYQRINQRVDLMIKEGLIDEVRELYDEGYNRDLISMQGLGYKEIIAYFEGEYDLDEAIRLIKRDTRHFAKRQFTWFKRDKSINWFDVEEYDFDSLLNEVKEIVGSKIK</sequence>
<accession>A0A4R8H153</accession>
<keyword evidence="5 10" id="KW-0819">tRNA processing</keyword>
<evidence type="ECO:0000256" key="7">
    <source>
        <dbReference type="ARBA" id="ARBA00022840"/>
    </source>
</evidence>
<dbReference type="EC" id="2.5.1.75" evidence="10"/>
<dbReference type="SUPFAM" id="SSF52540">
    <property type="entry name" value="P-loop containing nucleoside triphosphate hydrolases"/>
    <property type="match status" value="1"/>
</dbReference>
<dbReference type="GO" id="GO:0052381">
    <property type="term" value="F:tRNA dimethylallyltransferase activity"/>
    <property type="evidence" value="ECO:0007669"/>
    <property type="project" value="UniProtKB-UniRule"/>
</dbReference>
<keyword evidence="8 10" id="KW-0460">Magnesium</keyword>
<comment type="caution">
    <text evidence="10">Lacks conserved residue(s) required for the propagation of feature annotation.</text>
</comment>
<keyword evidence="7 10" id="KW-0067">ATP-binding</keyword>
<feature type="region of interest" description="Interaction with substrate tRNA" evidence="10">
    <location>
        <begin position="35"/>
        <end position="38"/>
    </location>
</feature>
<comment type="caution">
    <text evidence="14">The sequence shown here is derived from an EMBL/GenBank/DDBJ whole genome shotgun (WGS) entry which is preliminary data.</text>
</comment>
<dbReference type="Gene3D" id="3.40.50.300">
    <property type="entry name" value="P-loop containing nucleotide triphosphate hydrolases"/>
    <property type="match status" value="1"/>
</dbReference>
<evidence type="ECO:0000256" key="12">
    <source>
        <dbReference type="RuleBase" id="RU003784"/>
    </source>
</evidence>
<comment type="subunit">
    <text evidence="10">Monomer.</text>
</comment>
<keyword evidence="6 10" id="KW-0547">Nucleotide-binding</keyword>
<dbReference type="HAMAP" id="MF_00185">
    <property type="entry name" value="IPP_trans"/>
    <property type="match status" value="1"/>
</dbReference>
<proteinExistence type="inferred from homology"/>
<dbReference type="RefSeq" id="WP_134114980.1">
    <property type="nucleotide sequence ID" value="NZ_SOEG01000003.1"/>
</dbReference>
<evidence type="ECO:0000313" key="14">
    <source>
        <dbReference type="EMBL" id="TDX53292.1"/>
    </source>
</evidence>
<evidence type="ECO:0000256" key="2">
    <source>
        <dbReference type="ARBA" id="ARBA00003213"/>
    </source>
</evidence>
<evidence type="ECO:0000256" key="6">
    <source>
        <dbReference type="ARBA" id="ARBA00022741"/>
    </source>
</evidence>
<dbReference type="GO" id="GO:0005524">
    <property type="term" value="F:ATP binding"/>
    <property type="evidence" value="ECO:0007669"/>
    <property type="project" value="UniProtKB-UniRule"/>
</dbReference>
<feature type="site" description="Interaction with substrate tRNA" evidence="10">
    <location>
        <position position="124"/>
    </location>
</feature>
<feature type="binding site" evidence="10">
    <location>
        <begin position="10"/>
        <end position="17"/>
    </location>
    <ligand>
        <name>ATP</name>
        <dbReference type="ChEBI" id="CHEBI:30616"/>
    </ligand>
</feature>
<dbReference type="STRING" id="926561.GCA_000379025_01810"/>
<dbReference type="PANTHER" id="PTHR11088">
    <property type="entry name" value="TRNA DIMETHYLALLYLTRANSFERASE"/>
    <property type="match status" value="1"/>
</dbReference>
<evidence type="ECO:0000256" key="11">
    <source>
        <dbReference type="RuleBase" id="RU003783"/>
    </source>
</evidence>
<dbReference type="PANTHER" id="PTHR11088:SF60">
    <property type="entry name" value="TRNA DIMETHYLALLYLTRANSFERASE"/>
    <property type="match status" value="1"/>
</dbReference>
<dbReference type="NCBIfam" id="TIGR00174">
    <property type="entry name" value="miaA"/>
    <property type="match status" value="1"/>
</dbReference>
<comment type="function">
    <text evidence="2 10 12">Catalyzes the transfer of a dimethylallyl group onto the adenine at position 37 in tRNAs that read codons beginning with uridine, leading to the formation of N6-(dimethylallyl)adenosine (i(6)A).</text>
</comment>
<dbReference type="InterPro" id="IPR039657">
    <property type="entry name" value="Dimethylallyltransferase"/>
</dbReference>
<evidence type="ECO:0000256" key="9">
    <source>
        <dbReference type="ARBA" id="ARBA00049563"/>
    </source>
</evidence>
<dbReference type="EMBL" id="SOEG01000003">
    <property type="protein sequence ID" value="TDX53292.1"/>
    <property type="molecule type" value="Genomic_DNA"/>
</dbReference>
<evidence type="ECO:0000256" key="1">
    <source>
        <dbReference type="ARBA" id="ARBA00001946"/>
    </source>
</evidence>
<evidence type="ECO:0000313" key="15">
    <source>
        <dbReference type="Proteomes" id="UP000295832"/>
    </source>
</evidence>
<evidence type="ECO:0000256" key="13">
    <source>
        <dbReference type="RuleBase" id="RU003785"/>
    </source>
</evidence>
<name>A0A4R8H153_9FIRM</name>